<proteinExistence type="predicted"/>
<gene>
    <name evidence="2" type="ORF">EDC56_0416</name>
</gene>
<organism evidence="2 3">
    <name type="scientific">Sinobacterium caligoides</name>
    <dbReference type="NCBI Taxonomy" id="933926"/>
    <lineage>
        <taxon>Bacteria</taxon>
        <taxon>Pseudomonadati</taxon>
        <taxon>Pseudomonadota</taxon>
        <taxon>Gammaproteobacteria</taxon>
        <taxon>Cellvibrionales</taxon>
        <taxon>Spongiibacteraceae</taxon>
        <taxon>Sinobacterium</taxon>
    </lineage>
</organism>
<sequence length="60" mass="6209">MSSHVVEQQSAASVKSSSLAQAFGAAIFGILVLFAVGFAPMDAAHNAAHDTRHSLAFPCH</sequence>
<keyword evidence="1" id="KW-1133">Transmembrane helix</keyword>
<dbReference type="RefSeq" id="WP_123711733.1">
    <property type="nucleotide sequence ID" value="NZ_RKHR01000003.1"/>
</dbReference>
<accession>A0A3N2DYG3</accession>
<keyword evidence="1" id="KW-0472">Membrane</keyword>
<comment type="caution">
    <text evidence="2">The sequence shown here is derived from an EMBL/GenBank/DDBJ whole genome shotgun (WGS) entry which is preliminary data.</text>
</comment>
<name>A0A3N2DYG3_9GAMM</name>
<dbReference type="InterPro" id="IPR012667">
    <property type="entry name" value="CbtB_put"/>
</dbReference>
<dbReference type="EMBL" id="RKHR01000003">
    <property type="protein sequence ID" value="ROS04900.1"/>
    <property type="molecule type" value="Genomic_DNA"/>
</dbReference>
<dbReference type="NCBIfam" id="TIGR02459">
    <property type="entry name" value="CbtB"/>
    <property type="match status" value="1"/>
</dbReference>
<reference evidence="2 3" key="1">
    <citation type="submission" date="2018-11" db="EMBL/GenBank/DDBJ databases">
        <title>Genomic Encyclopedia of Type Strains, Phase IV (KMG-IV): sequencing the most valuable type-strain genomes for metagenomic binning, comparative biology and taxonomic classification.</title>
        <authorList>
            <person name="Goeker M."/>
        </authorList>
    </citation>
    <scope>NUCLEOTIDE SEQUENCE [LARGE SCALE GENOMIC DNA]</scope>
    <source>
        <strain evidence="2 3">DSM 100316</strain>
    </source>
</reference>
<dbReference type="Pfam" id="PF09489">
    <property type="entry name" value="CbtB"/>
    <property type="match status" value="1"/>
</dbReference>
<dbReference type="Proteomes" id="UP000275394">
    <property type="component" value="Unassembled WGS sequence"/>
</dbReference>
<feature type="transmembrane region" description="Helical" evidence="1">
    <location>
        <begin position="20"/>
        <end position="39"/>
    </location>
</feature>
<evidence type="ECO:0000313" key="3">
    <source>
        <dbReference type="Proteomes" id="UP000275394"/>
    </source>
</evidence>
<evidence type="ECO:0000256" key="1">
    <source>
        <dbReference type="SAM" id="Phobius"/>
    </source>
</evidence>
<dbReference type="OrthoDB" id="9813304at2"/>
<evidence type="ECO:0000313" key="2">
    <source>
        <dbReference type="EMBL" id="ROS04900.1"/>
    </source>
</evidence>
<keyword evidence="3" id="KW-1185">Reference proteome</keyword>
<keyword evidence="1" id="KW-0812">Transmembrane</keyword>
<dbReference type="AlphaFoldDB" id="A0A3N2DYG3"/>
<protein>
    <submittedName>
        <fullName evidence="2">Cobalt transporter subunit CbtB</fullName>
    </submittedName>
</protein>